<evidence type="ECO:0000313" key="1">
    <source>
        <dbReference type="EMBL" id="KDN66056.1"/>
    </source>
</evidence>
<dbReference type="Proteomes" id="UP000027238">
    <property type="component" value="Unassembled WGS sequence"/>
</dbReference>
<evidence type="ECO:0000313" key="2">
    <source>
        <dbReference type="Proteomes" id="UP000027238"/>
    </source>
</evidence>
<dbReference type="OMA" id="TLAHRNC"/>
<dbReference type="HOGENOM" id="CLU_038297_1_0_1"/>
<dbReference type="InterPro" id="IPR050228">
    <property type="entry name" value="Carboxylesterase_BioH"/>
</dbReference>
<dbReference type="Gene3D" id="3.40.50.1820">
    <property type="entry name" value="alpha/beta hydrolase"/>
    <property type="match status" value="1"/>
</dbReference>
<keyword evidence="2" id="KW-1185">Reference proteome</keyword>
<dbReference type="SUPFAM" id="SSF53474">
    <property type="entry name" value="alpha/beta-Hydrolases"/>
    <property type="match status" value="1"/>
</dbReference>
<name>A0A066XJY3_COLSU</name>
<reference evidence="2" key="1">
    <citation type="journal article" date="2014" name="Genome Announc.">
        <title>Draft genome sequence of Colletotrichum sublineola, a destructive pathogen of cultivated sorghum.</title>
        <authorList>
            <person name="Baroncelli R."/>
            <person name="Sanz-Martin J.M."/>
            <person name="Rech G.E."/>
            <person name="Sukno S.A."/>
            <person name="Thon M.R."/>
        </authorList>
    </citation>
    <scope>NUCLEOTIDE SEQUENCE [LARGE SCALE GENOMIC DNA]</scope>
    <source>
        <strain evidence="2">TX430BB</strain>
    </source>
</reference>
<dbReference type="CDD" id="cd12809">
    <property type="entry name" value="Esterase_713_like-2"/>
    <property type="match status" value="1"/>
</dbReference>
<sequence>MSDPPLPGPIGHDTFVIHAPWTCPVVVVLKPTVGCGNPRLLPFPLFQVASLLWSKFGCLRTTMIRLAALSLALGVGAVGGSSIADGSCAGVNALSLKCSSQETLHRREFFYVGGQGASDPTGNITIGQLYVEKLTPANKLQPTPLIFIHGGGVSGTTWLNTPDNRRGWASYFLEQGYPVYLVDANSIGRSTANDPANFTMRVGMSEEVVEMGFTAVKGYNTYPQSQLHTQWPGTGMSGDAYFDQFQRSFLPYTTSQASQELAIRAAGCELLSLIGAQSYLISHSLGSKFALVISNDCPQLLAGSINLEPSTIPFRSYGSGLGSSPANPWGLTNTPVDYDPAVSSSAELNASIESVGEETLALRNCYRQIEPARKLPHIASVPYLALTGEASVHITYDHCIIDYLKQVGGRPEWIKLGDIGIKGNGHFFALEKNNLEIAEVVHKWIKKQQK</sequence>
<dbReference type="eggNOG" id="ENOG502SIR3">
    <property type="taxonomic scope" value="Eukaryota"/>
</dbReference>
<dbReference type="InterPro" id="IPR029058">
    <property type="entry name" value="AB_hydrolase_fold"/>
</dbReference>
<comment type="caution">
    <text evidence="1">The sequence shown here is derived from an EMBL/GenBank/DDBJ whole genome shotgun (WGS) entry which is preliminary data.</text>
</comment>
<dbReference type="AlphaFoldDB" id="A0A066XJY3"/>
<gene>
    <name evidence="1" type="ORF">CSUB01_07204</name>
</gene>
<dbReference type="OrthoDB" id="9978720at2759"/>
<accession>A0A066XJY3</accession>
<proteinExistence type="predicted"/>
<evidence type="ECO:0008006" key="3">
    <source>
        <dbReference type="Google" id="ProtNLM"/>
    </source>
</evidence>
<organism evidence="1 2">
    <name type="scientific">Colletotrichum sublineola</name>
    <name type="common">Sorghum anthracnose fungus</name>
    <dbReference type="NCBI Taxonomy" id="1173701"/>
    <lineage>
        <taxon>Eukaryota</taxon>
        <taxon>Fungi</taxon>
        <taxon>Dikarya</taxon>
        <taxon>Ascomycota</taxon>
        <taxon>Pezizomycotina</taxon>
        <taxon>Sordariomycetes</taxon>
        <taxon>Hypocreomycetidae</taxon>
        <taxon>Glomerellales</taxon>
        <taxon>Glomerellaceae</taxon>
        <taxon>Colletotrichum</taxon>
        <taxon>Colletotrichum graminicola species complex</taxon>
    </lineage>
</organism>
<dbReference type="EMBL" id="JMSE01000970">
    <property type="protein sequence ID" value="KDN66056.1"/>
    <property type="molecule type" value="Genomic_DNA"/>
</dbReference>
<dbReference type="PANTHER" id="PTHR43194:SF4">
    <property type="entry name" value="AB HYDROLASE-1 DOMAIN-CONTAINING PROTEIN"/>
    <property type="match status" value="1"/>
</dbReference>
<protein>
    <recommendedName>
        <fullName evidence="3">AB hydrolase-1 domain-containing protein</fullName>
    </recommendedName>
</protein>
<dbReference type="PANTHER" id="PTHR43194">
    <property type="entry name" value="HYDROLASE ALPHA/BETA FOLD FAMILY"/>
    <property type="match status" value="1"/>
</dbReference>